<keyword evidence="2" id="KW-1185">Reference proteome</keyword>
<evidence type="ECO:0000313" key="2">
    <source>
        <dbReference type="Proteomes" id="UP001500454"/>
    </source>
</evidence>
<organism evidence="1 2">
    <name type="scientific">Hymenobacter koreensis</name>
    <dbReference type="NCBI Taxonomy" id="1084523"/>
    <lineage>
        <taxon>Bacteria</taxon>
        <taxon>Pseudomonadati</taxon>
        <taxon>Bacteroidota</taxon>
        <taxon>Cytophagia</taxon>
        <taxon>Cytophagales</taxon>
        <taxon>Hymenobacteraceae</taxon>
        <taxon>Hymenobacter</taxon>
    </lineage>
</organism>
<dbReference type="Pfam" id="PF18950">
    <property type="entry name" value="DUF5694"/>
    <property type="match status" value="1"/>
</dbReference>
<accession>A0ABP8IYJ4</accession>
<proteinExistence type="predicted"/>
<sequence>MTLGTFHFAYPNLDRHKIERTDQVDVLAPRYQAEITRLADALARFRPTHVLVEAEPAKQPRNDSLYRAYVAGRHTLRRDEREQLGFRLARQLGLPRVWGVDADGAYYNSLQQLFNDTARVRRFERFLDHNPDSAVQRRYQALYRADDLLPARAGLVAALTTLNEPANLRHKQGAYLVGSFKYEEEPGSYTGVDFETSRWYSRNLRILRNMQRLPIRPGDRVLLIIGAGHAGLLNYFLQCSPEYQLVDVEPYLRQAAKPQVTAEKGR</sequence>
<protein>
    <recommendedName>
        <fullName evidence="3">TraB/GumN family protein</fullName>
    </recommendedName>
</protein>
<dbReference type="Proteomes" id="UP001500454">
    <property type="component" value="Unassembled WGS sequence"/>
</dbReference>
<evidence type="ECO:0000313" key="1">
    <source>
        <dbReference type="EMBL" id="GAA4380506.1"/>
    </source>
</evidence>
<reference evidence="2" key="1">
    <citation type="journal article" date="2019" name="Int. J. Syst. Evol. Microbiol.">
        <title>The Global Catalogue of Microorganisms (GCM) 10K type strain sequencing project: providing services to taxonomists for standard genome sequencing and annotation.</title>
        <authorList>
            <consortium name="The Broad Institute Genomics Platform"/>
            <consortium name="The Broad Institute Genome Sequencing Center for Infectious Disease"/>
            <person name="Wu L."/>
            <person name="Ma J."/>
        </authorList>
    </citation>
    <scope>NUCLEOTIDE SEQUENCE [LARGE SCALE GENOMIC DNA]</scope>
    <source>
        <strain evidence="2">JCM 17924</strain>
    </source>
</reference>
<comment type="caution">
    <text evidence="1">The sequence shown here is derived from an EMBL/GenBank/DDBJ whole genome shotgun (WGS) entry which is preliminary data.</text>
</comment>
<dbReference type="EMBL" id="BAABHA010000004">
    <property type="protein sequence ID" value="GAA4380506.1"/>
    <property type="molecule type" value="Genomic_DNA"/>
</dbReference>
<evidence type="ECO:0008006" key="3">
    <source>
        <dbReference type="Google" id="ProtNLM"/>
    </source>
</evidence>
<name>A0ABP8IYJ4_9BACT</name>
<gene>
    <name evidence="1" type="ORF">GCM10023186_19040</name>
</gene>
<dbReference type="InterPro" id="IPR043749">
    <property type="entry name" value="DUF5694"/>
</dbReference>